<evidence type="ECO:0000256" key="4">
    <source>
        <dbReference type="ARBA" id="ARBA00022741"/>
    </source>
</evidence>
<feature type="active site" description="For GATase activity" evidence="8">
    <location>
        <position position="2"/>
    </location>
</feature>
<dbReference type="InterPro" id="IPR001962">
    <property type="entry name" value="Asn_synthase"/>
</dbReference>
<feature type="domain" description="Glutamine amidotransferase type-2" evidence="11">
    <location>
        <begin position="2"/>
        <end position="213"/>
    </location>
</feature>
<evidence type="ECO:0000256" key="1">
    <source>
        <dbReference type="ARBA" id="ARBA00005187"/>
    </source>
</evidence>
<dbReference type="PIRSF" id="PIRSF001589">
    <property type="entry name" value="Asn_synthetase_glu-h"/>
    <property type="match status" value="1"/>
</dbReference>
<accession>A0AAE5LJ47</accession>
<feature type="binding site" evidence="9">
    <location>
        <begin position="367"/>
        <end position="368"/>
    </location>
    <ligand>
        <name>ATP</name>
        <dbReference type="ChEBI" id="CHEBI:30616"/>
    </ligand>
</feature>
<dbReference type="NCBIfam" id="TIGR01536">
    <property type="entry name" value="asn_synth_AEB"/>
    <property type="match status" value="1"/>
</dbReference>
<dbReference type="CDD" id="cd00712">
    <property type="entry name" value="AsnB"/>
    <property type="match status" value="1"/>
</dbReference>
<dbReference type="Pfam" id="PF00733">
    <property type="entry name" value="Asn_synthase"/>
    <property type="match status" value="1"/>
</dbReference>
<evidence type="ECO:0000256" key="9">
    <source>
        <dbReference type="PIRSR" id="PIRSR001589-2"/>
    </source>
</evidence>
<feature type="binding site" evidence="9">
    <location>
        <position position="99"/>
    </location>
    <ligand>
        <name>L-glutamine</name>
        <dbReference type="ChEBI" id="CHEBI:58359"/>
    </ligand>
</feature>
<evidence type="ECO:0000313" key="12">
    <source>
        <dbReference type="EMBL" id="NOI82323.1"/>
    </source>
</evidence>
<sequence>MCGIAGIFSSSFTPSYSEEQLMKMLTCITHRGPDSFGVKQVDGVHLGHRRLAIHDLTSAGHQPMTSQTGRFEVVFNGEIYNFNEIREQLPNTHWNGCSDTEVMLAAFEHFGIEQSLSLFNGMFAFAVWDRKDSTLILARDKFGEKPLYYYHERGTFVFASELTSIEVLDDVKLTIDRNAVCRQLQCSYIPAPLTIYKEARKLPPGNMITVKLGDEMKVKPYWTLSEEIKRSKNDIITCENEAIELLEQELLRSVKLRMAADVPLGAFLSGGIDSSLVTSLMQAQCSKPVNTFSIGFNVDGYNEAEFAKQVANYLGTNHTEHYFDSNDVIELVPQISKVFDEPFSDPSQLPTLLVSKMAREKVTVCLSGDGGDELFSGYKRYEAIPDIWRKISRFPCRKTFAHIIKNTPTSLLSKLFFFLSPFASRYGRKGDVGQKLKVLANWLQAQDVNDLYNLSLQHWKHVNQVVLGSGHSDVWEPGCTVLEHEIERMMYQDSIAYLPGDILTKVDRTAMSVSLEGRIPLLDPNVASIAWRLPIHMKQRGDVGKWALRQVLYKYVPQNIMERPKMGFGVPMSVWLRNELKPWMLDVLDFDKLRQQELLNVDMLEVSIKKHLTGSENNAAQIWDVLMLQSWLDESSKRSKRL</sequence>
<evidence type="ECO:0000256" key="3">
    <source>
        <dbReference type="ARBA" id="ARBA00012737"/>
    </source>
</evidence>
<dbReference type="GO" id="GO:0005524">
    <property type="term" value="F:ATP binding"/>
    <property type="evidence" value="ECO:0007669"/>
    <property type="project" value="UniProtKB-KW"/>
</dbReference>
<comment type="caution">
    <text evidence="12">The sequence shown here is derived from an EMBL/GenBank/DDBJ whole genome shotgun (WGS) entry which is preliminary data.</text>
</comment>
<dbReference type="SUPFAM" id="SSF52402">
    <property type="entry name" value="Adenine nucleotide alpha hydrolases-like"/>
    <property type="match status" value="1"/>
</dbReference>
<dbReference type="GO" id="GO:0004066">
    <property type="term" value="F:asparagine synthase (glutamine-hydrolyzing) activity"/>
    <property type="evidence" value="ECO:0007669"/>
    <property type="project" value="UniProtKB-EC"/>
</dbReference>
<keyword evidence="12" id="KW-0436">Ligase</keyword>
<keyword evidence="4 9" id="KW-0547">Nucleotide-binding</keyword>
<dbReference type="CDD" id="cd01991">
    <property type="entry name" value="Asn_synthase_B_C"/>
    <property type="match status" value="1"/>
</dbReference>
<feature type="site" description="Important for beta-aspartyl-AMP intermediate formation" evidence="10">
    <location>
        <position position="369"/>
    </location>
</feature>
<feature type="binding site" evidence="9">
    <location>
        <position position="294"/>
    </location>
    <ligand>
        <name>ATP</name>
        <dbReference type="ChEBI" id="CHEBI:30616"/>
    </ligand>
</feature>
<dbReference type="GO" id="GO:0005829">
    <property type="term" value="C:cytosol"/>
    <property type="evidence" value="ECO:0007669"/>
    <property type="project" value="TreeGrafter"/>
</dbReference>
<dbReference type="InterPro" id="IPR014729">
    <property type="entry name" value="Rossmann-like_a/b/a_fold"/>
</dbReference>
<keyword evidence="8" id="KW-0028">Amino-acid biosynthesis</keyword>
<evidence type="ECO:0000313" key="13">
    <source>
        <dbReference type="Proteomes" id="UP000572722"/>
    </source>
</evidence>
<keyword evidence="6 8" id="KW-0315">Glutamine amidotransferase</keyword>
<evidence type="ECO:0000256" key="5">
    <source>
        <dbReference type="ARBA" id="ARBA00022840"/>
    </source>
</evidence>
<dbReference type="InterPro" id="IPR051786">
    <property type="entry name" value="ASN_synthetase/amidase"/>
</dbReference>
<dbReference type="Pfam" id="PF13522">
    <property type="entry name" value="GATase_6"/>
    <property type="match status" value="1"/>
</dbReference>
<dbReference type="AlphaFoldDB" id="A0AAE5LJ47"/>
<dbReference type="Gene3D" id="3.60.20.10">
    <property type="entry name" value="Glutamine Phosphoribosylpyrophosphate, subunit 1, domain 1"/>
    <property type="match status" value="1"/>
</dbReference>
<dbReference type="PANTHER" id="PTHR43284:SF1">
    <property type="entry name" value="ASPARAGINE SYNTHETASE"/>
    <property type="match status" value="1"/>
</dbReference>
<keyword evidence="5 9" id="KW-0067">ATP-binding</keyword>
<dbReference type="Proteomes" id="UP000572722">
    <property type="component" value="Unassembled WGS sequence"/>
</dbReference>
<evidence type="ECO:0000256" key="7">
    <source>
        <dbReference type="ARBA" id="ARBA00048741"/>
    </source>
</evidence>
<comment type="similarity">
    <text evidence="2">Belongs to the asparagine synthetase family.</text>
</comment>
<dbReference type="InterPro" id="IPR033738">
    <property type="entry name" value="AsnB_N"/>
</dbReference>
<evidence type="ECO:0000259" key="11">
    <source>
        <dbReference type="PROSITE" id="PS51278"/>
    </source>
</evidence>
<comment type="pathway">
    <text evidence="1">Amino-acid biosynthesis; L-asparagine biosynthesis; L-asparagine from L-aspartate (L-Gln route): step 1/1.</text>
</comment>
<dbReference type="EMBL" id="VTXO01000007">
    <property type="protein sequence ID" value="NOI82323.1"/>
    <property type="molecule type" value="Genomic_DNA"/>
</dbReference>
<dbReference type="PROSITE" id="PS51278">
    <property type="entry name" value="GATASE_TYPE_2"/>
    <property type="match status" value="1"/>
</dbReference>
<proteinExistence type="inferred from homology"/>
<evidence type="ECO:0000256" key="6">
    <source>
        <dbReference type="ARBA" id="ARBA00022962"/>
    </source>
</evidence>
<dbReference type="GO" id="GO:0006529">
    <property type="term" value="P:asparagine biosynthetic process"/>
    <property type="evidence" value="ECO:0007669"/>
    <property type="project" value="UniProtKB-KW"/>
</dbReference>
<dbReference type="InterPro" id="IPR017932">
    <property type="entry name" value="GATase_2_dom"/>
</dbReference>
<dbReference type="RefSeq" id="WP_171323773.1">
    <property type="nucleotide sequence ID" value="NZ_VTXO01000007.1"/>
</dbReference>
<comment type="catalytic activity">
    <reaction evidence="7">
        <text>L-aspartate + L-glutamine + ATP + H2O = L-asparagine + L-glutamate + AMP + diphosphate + H(+)</text>
        <dbReference type="Rhea" id="RHEA:12228"/>
        <dbReference type="ChEBI" id="CHEBI:15377"/>
        <dbReference type="ChEBI" id="CHEBI:15378"/>
        <dbReference type="ChEBI" id="CHEBI:29985"/>
        <dbReference type="ChEBI" id="CHEBI:29991"/>
        <dbReference type="ChEBI" id="CHEBI:30616"/>
        <dbReference type="ChEBI" id="CHEBI:33019"/>
        <dbReference type="ChEBI" id="CHEBI:58048"/>
        <dbReference type="ChEBI" id="CHEBI:58359"/>
        <dbReference type="ChEBI" id="CHEBI:456215"/>
        <dbReference type="EC" id="6.3.5.4"/>
    </reaction>
</comment>
<name>A0AAE5LJ47_9VIBR</name>
<dbReference type="Gene3D" id="3.40.50.620">
    <property type="entry name" value="HUPs"/>
    <property type="match status" value="1"/>
</dbReference>
<dbReference type="EC" id="6.3.5.4" evidence="3"/>
<evidence type="ECO:0000256" key="8">
    <source>
        <dbReference type="PIRSR" id="PIRSR001589-1"/>
    </source>
</evidence>
<dbReference type="InterPro" id="IPR006426">
    <property type="entry name" value="Asn_synth_AEB"/>
</dbReference>
<reference evidence="12 13" key="1">
    <citation type="submission" date="2019-08" db="EMBL/GenBank/DDBJ databases">
        <title>Draft genome sequencing and comparative genomics of hatchery-associated Vibrios.</title>
        <authorList>
            <person name="Kehlet-Delgado H."/>
            <person name="Mueller R.S."/>
        </authorList>
    </citation>
    <scope>NUCLEOTIDE SEQUENCE [LARGE SCALE GENOMIC DNA]</scope>
    <source>
        <strain evidence="12 13">01-65-5-1</strain>
    </source>
</reference>
<keyword evidence="8" id="KW-0061">Asparagine biosynthesis</keyword>
<dbReference type="InterPro" id="IPR029055">
    <property type="entry name" value="Ntn_hydrolases_N"/>
</dbReference>
<organism evidence="12 13">
    <name type="scientific">Vibrio tubiashii</name>
    <dbReference type="NCBI Taxonomy" id="29498"/>
    <lineage>
        <taxon>Bacteria</taxon>
        <taxon>Pseudomonadati</taxon>
        <taxon>Pseudomonadota</taxon>
        <taxon>Gammaproteobacteria</taxon>
        <taxon>Vibrionales</taxon>
        <taxon>Vibrionaceae</taxon>
        <taxon>Vibrio</taxon>
        <taxon>Vibrio oreintalis group</taxon>
    </lineage>
</organism>
<dbReference type="PANTHER" id="PTHR43284">
    <property type="entry name" value="ASPARAGINE SYNTHETASE (GLUTAMINE-HYDROLYZING)"/>
    <property type="match status" value="1"/>
</dbReference>
<evidence type="ECO:0000256" key="2">
    <source>
        <dbReference type="ARBA" id="ARBA00005752"/>
    </source>
</evidence>
<protein>
    <recommendedName>
        <fullName evidence="3">asparagine synthase (glutamine-hydrolyzing)</fullName>
        <ecNumber evidence="3">6.3.5.4</ecNumber>
    </recommendedName>
</protein>
<evidence type="ECO:0000256" key="10">
    <source>
        <dbReference type="PIRSR" id="PIRSR001589-3"/>
    </source>
</evidence>
<gene>
    <name evidence="12" type="primary">asnB</name>
    <name evidence="12" type="ORF">F0237_16770</name>
</gene>
<dbReference type="SUPFAM" id="SSF56235">
    <property type="entry name" value="N-terminal nucleophile aminohydrolases (Ntn hydrolases)"/>
    <property type="match status" value="1"/>
</dbReference>